<keyword evidence="4" id="KW-0456">Lyase</keyword>
<dbReference type="Pfam" id="PF04828">
    <property type="entry name" value="GFA"/>
    <property type="match status" value="1"/>
</dbReference>
<evidence type="ECO:0000313" key="8">
    <source>
        <dbReference type="Proteomes" id="UP001225596"/>
    </source>
</evidence>
<dbReference type="PANTHER" id="PTHR33337:SF40">
    <property type="entry name" value="CENP-V_GFA DOMAIN-CONTAINING PROTEIN-RELATED"/>
    <property type="match status" value="1"/>
</dbReference>
<comment type="caution">
    <text evidence="7">The sequence shown here is derived from an EMBL/GenBank/DDBJ whole genome shotgun (WGS) entry which is preliminary data.</text>
</comment>
<dbReference type="Proteomes" id="UP001225596">
    <property type="component" value="Unassembled WGS sequence"/>
</dbReference>
<sequence>MKGSCLCGSIKYEIGSIDMPIAHCHCLTCQKAHSAAFAPSAGVLREHFRWLQGEDKLAAYESTPGKLRRFCLHCGTHLIAEWLDKPHVIVRVASLDEDPGTVPVRHIWTSHDRSWLRYEGIEAHKEWQPGLEAPANISMDSGEDPPAGWLSQR</sequence>
<gene>
    <name evidence="7" type="ORF">Q8A64_03400</name>
</gene>
<dbReference type="InterPro" id="IPR011057">
    <property type="entry name" value="Mss4-like_sf"/>
</dbReference>
<dbReference type="InterPro" id="IPR006913">
    <property type="entry name" value="CENP-V/GFA"/>
</dbReference>
<dbReference type="PROSITE" id="PS51891">
    <property type="entry name" value="CENP_V_GFA"/>
    <property type="match status" value="1"/>
</dbReference>
<comment type="similarity">
    <text evidence="1">Belongs to the Gfa family.</text>
</comment>
<protein>
    <submittedName>
        <fullName evidence="7">GFA family protein</fullName>
    </submittedName>
</protein>
<evidence type="ECO:0000313" key="7">
    <source>
        <dbReference type="EMBL" id="MDQ9169453.1"/>
    </source>
</evidence>
<evidence type="ECO:0000256" key="5">
    <source>
        <dbReference type="SAM" id="MobiDB-lite"/>
    </source>
</evidence>
<proteinExistence type="inferred from homology"/>
<accession>A0ABU1BKE4</accession>
<evidence type="ECO:0000256" key="1">
    <source>
        <dbReference type="ARBA" id="ARBA00005495"/>
    </source>
</evidence>
<evidence type="ECO:0000256" key="4">
    <source>
        <dbReference type="ARBA" id="ARBA00023239"/>
    </source>
</evidence>
<dbReference type="PANTHER" id="PTHR33337">
    <property type="entry name" value="GFA DOMAIN-CONTAINING PROTEIN"/>
    <property type="match status" value="1"/>
</dbReference>
<feature type="region of interest" description="Disordered" evidence="5">
    <location>
        <begin position="133"/>
        <end position="153"/>
    </location>
</feature>
<name>A0ABU1BKE4_9BURK</name>
<dbReference type="EMBL" id="JAUYVH010000001">
    <property type="protein sequence ID" value="MDQ9169453.1"/>
    <property type="molecule type" value="Genomic_DNA"/>
</dbReference>
<keyword evidence="2" id="KW-0479">Metal-binding</keyword>
<dbReference type="RefSeq" id="WP_338435350.1">
    <property type="nucleotide sequence ID" value="NZ_JAUYVH010000001.1"/>
</dbReference>
<evidence type="ECO:0000256" key="3">
    <source>
        <dbReference type="ARBA" id="ARBA00022833"/>
    </source>
</evidence>
<dbReference type="SUPFAM" id="SSF51316">
    <property type="entry name" value="Mss4-like"/>
    <property type="match status" value="1"/>
</dbReference>
<organism evidence="7 8">
    <name type="scientific">Keguizhuia sedimenti</name>
    <dbReference type="NCBI Taxonomy" id="3064264"/>
    <lineage>
        <taxon>Bacteria</taxon>
        <taxon>Pseudomonadati</taxon>
        <taxon>Pseudomonadota</taxon>
        <taxon>Betaproteobacteria</taxon>
        <taxon>Burkholderiales</taxon>
        <taxon>Oxalobacteraceae</taxon>
        <taxon>Keguizhuia</taxon>
    </lineage>
</organism>
<reference evidence="7 8" key="1">
    <citation type="submission" date="2023-08" db="EMBL/GenBank/DDBJ databases">
        <title>Oxalobacteraceae gen .nov., isolated from river sludge outside the plant.</title>
        <authorList>
            <person name="Zhao S.Y."/>
        </authorList>
    </citation>
    <scope>NUCLEOTIDE SEQUENCE [LARGE SCALE GENOMIC DNA]</scope>
    <source>
        <strain evidence="7 8">R-40</strain>
    </source>
</reference>
<keyword evidence="8" id="KW-1185">Reference proteome</keyword>
<evidence type="ECO:0000256" key="2">
    <source>
        <dbReference type="ARBA" id="ARBA00022723"/>
    </source>
</evidence>
<evidence type="ECO:0000259" key="6">
    <source>
        <dbReference type="PROSITE" id="PS51891"/>
    </source>
</evidence>
<keyword evidence="3" id="KW-0862">Zinc</keyword>
<dbReference type="Gene3D" id="3.90.1590.10">
    <property type="entry name" value="glutathione-dependent formaldehyde- activating enzyme (gfa)"/>
    <property type="match status" value="1"/>
</dbReference>
<feature type="domain" description="CENP-V/GFA" evidence="6">
    <location>
        <begin position="1"/>
        <end position="109"/>
    </location>
</feature>